<name>A0A8C4H073_DICLA</name>
<feature type="domain" description="DUF676" evidence="3">
    <location>
        <begin position="1004"/>
        <end position="1196"/>
    </location>
</feature>
<dbReference type="Pfam" id="PF12394">
    <property type="entry name" value="DUF3657"/>
    <property type="match status" value="1"/>
</dbReference>
<dbReference type="Gene3D" id="3.40.50.1820">
    <property type="entry name" value="alpha/beta hydrolase"/>
    <property type="match status" value="1"/>
</dbReference>
<evidence type="ECO:0000256" key="1">
    <source>
        <dbReference type="ARBA" id="ARBA00007949"/>
    </source>
</evidence>
<reference evidence="4" key="2">
    <citation type="submission" date="2025-09" db="UniProtKB">
        <authorList>
            <consortium name="Ensembl"/>
        </authorList>
    </citation>
    <scope>IDENTIFICATION</scope>
</reference>
<dbReference type="FunFam" id="3.40.50.1820:FF:000004">
    <property type="entry name" value="Protein FAM135A isoform a"/>
    <property type="match status" value="1"/>
</dbReference>
<feature type="region of interest" description="Disordered" evidence="2">
    <location>
        <begin position="698"/>
        <end position="729"/>
    </location>
</feature>
<dbReference type="InterPro" id="IPR007751">
    <property type="entry name" value="DUF676_lipase-like"/>
</dbReference>
<dbReference type="PANTHER" id="PTHR12482:SF3">
    <property type="entry name" value="PROTEIN FAM135B"/>
    <property type="match status" value="1"/>
</dbReference>
<dbReference type="Pfam" id="PF05057">
    <property type="entry name" value="DUF676"/>
    <property type="match status" value="1"/>
</dbReference>
<evidence type="ECO:0000256" key="2">
    <source>
        <dbReference type="SAM" id="MobiDB-lite"/>
    </source>
</evidence>
<feature type="compositionally biased region" description="Polar residues" evidence="2">
    <location>
        <begin position="704"/>
        <end position="722"/>
    </location>
</feature>
<evidence type="ECO:0000313" key="5">
    <source>
        <dbReference type="Proteomes" id="UP000694389"/>
    </source>
</evidence>
<dbReference type="GeneTree" id="ENSGT00940000156079"/>
<reference evidence="4" key="1">
    <citation type="submission" date="2025-08" db="UniProtKB">
        <authorList>
            <consortium name="Ensembl"/>
        </authorList>
    </citation>
    <scope>IDENTIFICATION</scope>
</reference>
<organism evidence="4 5">
    <name type="scientific">Dicentrarchus labrax</name>
    <name type="common">European seabass</name>
    <name type="synonym">Morone labrax</name>
    <dbReference type="NCBI Taxonomy" id="13489"/>
    <lineage>
        <taxon>Eukaryota</taxon>
        <taxon>Metazoa</taxon>
        <taxon>Chordata</taxon>
        <taxon>Craniata</taxon>
        <taxon>Vertebrata</taxon>
        <taxon>Euteleostomi</taxon>
        <taxon>Actinopterygii</taxon>
        <taxon>Neopterygii</taxon>
        <taxon>Teleostei</taxon>
        <taxon>Neoteleostei</taxon>
        <taxon>Acanthomorphata</taxon>
        <taxon>Eupercaria</taxon>
        <taxon>Moronidae</taxon>
        <taxon>Dicentrarchus</taxon>
    </lineage>
</organism>
<proteinExistence type="inferred from homology"/>
<gene>
    <name evidence="4" type="primary">fam135b</name>
</gene>
<feature type="compositionally biased region" description="Polar residues" evidence="2">
    <location>
        <begin position="524"/>
        <end position="534"/>
    </location>
</feature>
<dbReference type="InterPro" id="IPR044294">
    <property type="entry name" value="Lipase-like"/>
</dbReference>
<evidence type="ECO:0000313" key="4">
    <source>
        <dbReference type="Ensembl" id="ENSDLAP00005035264.2"/>
    </source>
</evidence>
<accession>A0A8C4H073</accession>
<dbReference type="InterPro" id="IPR029058">
    <property type="entry name" value="AB_hydrolase_fold"/>
</dbReference>
<evidence type="ECO:0000259" key="3">
    <source>
        <dbReference type="Pfam" id="PF05057"/>
    </source>
</evidence>
<protein>
    <submittedName>
        <fullName evidence="4">Family with sequence similarity 135 member B</fullName>
    </submittedName>
</protein>
<dbReference type="Ensembl" id="ENSDLAT00005037606.2">
    <property type="protein sequence ID" value="ENSDLAP00005035264.2"/>
    <property type="gene ID" value="ENSDLAG00005015706.2"/>
</dbReference>
<feature type="compositionally biased region" description="Polar residues" evidence="2">
    <location>
        <begin position="425"/>
        <end position="440"/>
    </location>
</feature>
<dbReference type="Proteomes" id="UP000694389">
    <property type="component" value="Unassembled WGS sequence"/>
</dbReference>
<keyword evidence="5" id="KW-1185">Reference proteome</keyword>
<sequence>MSEVQGTLEFSVELHKFHNVDLFQRGTYYSHVFSAGVYDGTVFSRIFQILYRNEEITVNDCMLFKVHLLLDGERVEEALSEVDFQLKLDLHFTDNEQQLAEIATVPLISSRTLSLHFHPRRGLHHHVPVMFDYFHLSVISVSIHASLVALHQPLISFARTGKGSWLGKGSPESASDPSAMSVENLVFGAGYCKPVISEGSFYVPSENCLQRAHTWHRRLCRLLLVAHRGMHTYYTALMKEIPQLQQTPLDSDVLPVEETLNQLTIELQLQEGHEKVAEQISRDVSQLCSQLAALWGRFLEAAVFNPHILSYLAQEHHTLRVRRFSEAYFFTEHPKEISMTFQEELINRHGQIAAEVRSSDYLTKMPPLPVECLDIDGDWNSLPIIFEDRYVESPQTGKAKSVLINSHLITDFCFSKQKWVSHVPTTDGQTNSHPTITPTNGFEIGQGARSPTSTNIRSTMKPIPTEDSAGPSLAQLGILKEPEEKRGEVEEKSNPGLRYITVKPCDVNPCRGEAVLVLSSNQNPLIHSSNSSDESPAHHETENTIQLCENDSNSKEKENNEEESDIAMPLNHSMDDESEDVPLISLPTAYAHPFPGDLRKEMTHRGGLVGSKIMNRSSSVISDSGIESEPSSVAWPLEAALRGRPPLDFSSEREIPQQIVCRHPVHRSSLEGLQMESNGSLPSAGIQASLTSISSLPYEEDQQQRQLSKLTKSVSAPQISSPEDTEEDHVLLNQETDTTSLQSESSLLDPSLTTNHDHILRENINSERSNLPHYLSETYRTKSVLSGVSEVLLLQESAESPNVKESAVIGSQGENMNHQTHISGVSASVEDVHLVETEVVPSDLTGLIANDDTLSVDLKGISASEKEPLDCQTKPSKIPNSGLAFVNKKMVEVVNMSVSCAPTCLPFSSVLRDSPSISGMSARQATSPITHQPLGSFGIISSSSLNPLNMDDETNERMLNFYKAKEELFKELSFQASLYSDLPLLASDLPYFPPEEDDEEFDDGIHLVVCVHGLDGNSADLRLVKTFIELGLPGSRLDFLMSERNQTDTFADFDTMTDRLLDEIIQHIQLYNLTIGRISFIGHSLGNIIIRSVLTRPRFRCYLPKLHTFLSLSGPHLGTLYNNSTLVSTGLWLMQKLKKSGSLLQLTFRDHVDPRKTFLYLLSQKPGIQFFKNVVLVASPQDRYVPFHSARIEMCKTALKDRTTGQTSMECTPAQFSTLIGFAATALFGLV</sequence>
<comment type="similarity">
    <text evidence="1">Belongs to the FAM135 family.</text>
</comment>
<dbReference type="AlphaFoldDB" id="A0A8C4H073"/>
<feature type="compositionally biased region" description="Polar residues" evidence="2">
    <location>
        <begin position="449"/>
        <end position="458"/>
    </location>
</feature>
<feature type="region of interest" description="Disordered" evidence="2">
    <location>
        <begin position="524"/>
        <end position="564"/>
    </location>
</feature>
<feature type="region of interest" description="Disordered" evidence="2">
    <location>
        <begin position="425"/>
        <end position="471"/>
    </location>
</feature>
<dbReference type="PANTHER" id="PTHR12482">
    <property type="entry name" value="LIPASE ROG1-RELATED-RELATED"/>
    <property type="match status" value="1"/>
</dbReference>
<dbReference type="InterPro" id="IPR022122">
    <property type="entry name" value="DUF3657"/>
</dbReference>
<dbReference type="SUPFAM" id="SSF53474">
    <property type="entry name" value="alpha/beta-Hydrolases"/>
    <property type="match status" value="1"/>
</dbReference>